<comment type="caution">
    <text evidence="2">The sequence shown here is derived from an EMBL/GenBank/DDBJ whole genome shotgun (WGS) entry which is preliminary data.</text>
</comment>
<dbReference type="PANTHER" id="PTHR45947:SF3">
    <property type="entry name" value="SULFOQUINOVOSYL TRANSFERASE SQD2"/>
    <property type="match status" value="1"/>
</dbReference>
<dbReference type="Gene3D" id="3.40.50.2000">
    <property type="entry name" value="Glycogen Phosphorylase B"/>
    <property type="match status" value="2"/>
</dbReference>
<evidence type="ECO:0000313" key="2">
    <source>
        <dbReference type="EMBL" id="CAD7044355.1"/>
    </source>
</evidence>
<dbReference type="CDD" id="cd03801">
    <property type="entry name" value="GT4_PimA-like"/>
    <property type="match status" value="1"/>
</dbReference>
<sequence>MKLAYFVLPHFGGTYTVFKNLRLGLAAFDVDLQWLGVCDQNYTLPNAMKQEAEFGLLVAVKSGSSGEECGQQVAEAIRDNGFDGIIINVLGDQVQTNIARYLPDNILRLMVVHNITPGTYAAAKAIRDHVHATVCVAERARTDLVDHYGFPKARTHTIFNGVDLSTFRDQPHRMRSTSSPLRLLFVGRIEDSSKGVFWLREIIDALPETIKLTIVGDGPDMGKLQRRLVPYKSRVVFEGAVPGTDVAGYMATHDVLVMPSRFEGFPMTLLEAMAAGCVPVVSEIKGVTDTIVREGQNGVLFPVGDYTAASRAVVQLNSERNLLNCMSAAARETVSMHYSIDGMAQRYHDVLKTLKLFSPMLAPPFEMESWRLPPGLRPGLRTYIPLPLKNWLRVMRERI</sequence>
<dbReference type="RefSeq" id="WP_142593188.1">
    <property type="nucleotide sequence ID" value="NZ_CABFWF030000013.1"/>
</dbReference>
<dbReference type="Pfam" id="PF13692">
    <property type="entry name" value="Glyco_trans_1_4"/>
    <property type="match status" value="1"/>
</dbReference>
<evidence type="ECO:0000313" key="3">
    <source>
        <dbReference type="Proteomes" id="UP000606921"/>
    </source>
</evidence>
<dbReference type="Pfam" id="PF13439">
    <property type="entry name" value="Glyco_transf_4"/>
    <property type="match status" value="1"/>
</dbReference>
<proteinExistence type="predicted"/>
<dbReference type="PANTHER" id="PTHR45947">
    <property type="entry name" value="SULFOQUINOVOSYL TRANSFERASE SQD2"/>
    <property type="match status" value="1"/>
</dbReference>
<dbReference type="InterPro" id="IPR050194">
    <property type="entry name" value="Glycosyltransferase_grp1"/>
</dbReference>
<dbReference type="Proteomes" id="UP000606921">
    <property type="component" value="Unassembled WGS sequence"/>
</dbReference>
<organism evidence="2 3">
    <name type="scientific">Pseudorhizobium endolithicum</name>
    <dbReference type="NCBI Taxonomy" id="1191678"/>
    <lineage>
        <taxon>Bacteria</taxon>
        <taxon>Pseudomonadati</taxon>
        <taxon>Pseudomonadota</taxon>
        <taxon>Alphaproteobacteria</taxon>
        <taxon>Hyphomicrobiales</taxon>
        <taxon>Rhizobiaceae</taxon>
        <taxon>Rhizobium/Agrobacterium group</taxon>
        <taxon>Pseudorhizobium</taxon>
    </lineage>
</organism>
<name>A0ABM8PRE0_9HYPH</name>
<dbReference type="EMBL" id="CABFWF030000013">
    <property type="protein sequence ID" value="CAD7044355.1"/>
    <property type="molecule type" value="Genomic_DNA"/>
</dbReference>
<keyword evidence="3" id="KW-1185">Reference proteome</keyword>
<dbReference type="SUPFAM" id="SSF53756">
    <property type="entry name" value="UDP-Glycosyltransferase/glycogen phosphorylase"/>
    <property type="match status" value="1"/>
</dbReference>
<evidence type="ECO:0000259" key="1">
    <source>
        <dbReference type="Pfam" id="PF13439"/>
    </source>
</evidence>
<protein>
    <submittedName>
        <fullName evidence="2">Glycosyltransferase family 1 protein</fullName>
    </submittedName>
</protein>
<reference evidence="2 3" key="1">
    <citation type="submission" date="2020-11" db="EMBL/GenBank/DDBJ databases">
        <authorList>
            <person name="Lassalle F."/>
        </authorList>
    </citation>
    <scope>NUCLEOTIDE SEQUENCE [LARGE SCALE GENOMIC DNA]</scope>
    <source>
        <strain evidence="2 3">JC140</strain>
    </source>
</reference>
<feature type="domain" description="Glycosyltransferase subfamily 4-like N-terminal" evidence="1">
    <location>
        <begin position="124"/>
        <end position="165"/>
    </location>
</feature>
<accession>A0ABM8PRE0</accession>
<dbReference type="InterPro" id="IPR028098">
    <property type="entry name" value="Glyco_trans_4-like_N"/>
</dbReference>
<gene>
    <name evidence="2" type="ORF">REJC140_03810</name>
</gene>